<feature type="transmembrane region" description="Helical" evidence="8">
    <location>
        <begin position="270"/>
        <end position="292"/>
    </location>
</feature>
<organism evidence="11 12">
    <name type="scientific">Ahrensia kielensis</name>
    <dbReference type="NCBI Taxonomy" id="76980"/>
    <lineage>
        <taxon>Bacteria</taxon>
        <taxon>Pseudomonadati</taxon>
        <taxon>Pseudomonadota</taxon>
        <taxon>Alphaproteobacteria</taxon>
        <taxon>Hyphomicrobiales</taxon>
        <taxon>Ahrensiaceae</taxon>
        <taxon>Ahrensia</taxon>
    </lineage>
</organism>
<comment type="similarity">
    <text evidence="2">Belongs to the glycosyltransferase 2 family.</text>
</comment>
<dbReference type="RefSeq" id="WP_342847559.1">
    <property type="nucleotide sequence ID" value="NZ_JBBMQO010000003.1"/>
</dbReference>
<accession>A0ABU9T4L8</accession>
<dbReference type="PANTHER" id="PTHR43398">
    <property type="entry name" value="DOLICHOL-PHOSPHATE MANNOSYLTRANSFERASE SUBUNIT 1"/>
    <property type="match status" value="1"/>
</dbReference>
<comment type="caution">
    <text evidence="11">The sequence shown here is derived from an EMBL/GenBank/DDBJ whole genome shotgun (WGS) entry which is preliminary data.</text>
</comment>
<dbReference type="InterPro" id="IPR007267">
    <property type="entry name" value="GtrA_DPMS_TM"/>
</dbReference>
<evidence type="ECO:0000313" key="11">
    <source>
        <dbReference type="EMBL" id="MEM5501079.1"/>
    </source>
</evidence>
<feature type="transmembrane region" description="Helical" evidence="8">
    <location>
        <begin position="216"/>
        <end position="234"/>
    </location>
</feature>
<comment type="subcellular location">
    <subcellularLocation>
        <location evidence="1">Membrane</location>
        <topology evidence="1">Multi-pass membrane protein</topology>
    </subcellularLocation>
</comment>
<sequence length="363" mass="39754">MQAPELTIVLPAFNESKNIEPLVGKIADAMGQIAHEVIVVDDNSPDDTTGVTRRLAAKHPHVRCIRRVGRRGLSGACIEGMMAANAPVVVIMDADMQHDETRLPTMLDEIKNGADLVIGSRYVDGGDHKAGFNQKTRAKGSEIATTMANYITGHYTSDPMSGFFMLTRQTADKAAETVSKDGFKILFDIVSRYGDTLKIKEVPFQFRERVEGESKLGFLVTIQFFGLLVSRFTGGLIPMRFMLYALVGFTGLFVHMATLFALHYGANVDFAVAQFAGAFAAMTSNFILNNSVTYAHRKLKGNRFWIGLLTFYAVCSVGALANVSIAQSLFELNQSTLFAGFAGALMNAVFNYAVTKLVTWRDT</sequence>
<evidence type="ECO:0000256" key="7">
    <source>
        <dbReference type="ARBA" id="ARBA00023136"/>
    </source>
</evidence>
<feature type="domain" description="Glycosyltransferase 2-like" evidence="9">
    <location>
        <begin position="7"/>
        <end position="166"/>
    </location>
</feature>
<dbReference type="SUPFAM" id="SSF53448">
    <property type="entry name" value="Nucleotide-diphospho-sugar transferases"/>
    <property type="match status" value="1"/>
</dbReference>
<evidence type="ECO:0000256" key="4">
    <source>
        <dbReference type="ARBA" id="ARBA00022679"/>
    </source>
</evidence>
<feature type="transmembrane region" description="Helical" evidence="8">
    <location>
        <begin position="241"/>
        <end position="264"/>
    </location>
</feature>
<evidence type="ECO:0000256" key="1">
    <source>
        <dbReference type="ARBA" id="ARBA00004141"/>
    </source>
</evidence>
<dbReference type="PANTHER" id="PTHR43398:SF1">
    <property type="entry name" value="DOLICHOL-PHOSPHATE MANNOSYLTRANSFERASE SUBUNIT 1"/>
    <property type="match status" value="1"/>
</dbReference>
<keyword evidence="5 8" id="KW-0812">Transmembrane</keyword>
<evidence type="ECO:0000256" key="6">
    <source>
        <dbReference type="ARBA" id="ARBA00022989"/>
    </source>
</evidence>
<evidence type="ECO:0000256" key="2">
    <source>
        <dbReference type="ARBA" id="ARBA00006739"/>
    </source>
</evidence>
<evidence type="ECO:0000256" key="8">
    <source>
        <dbReference type="SAM" id="Phobius"/>
    </source>
</evidence>
<dbReference type="Pfam" id="PF04138">
    <property type="entry name" value="GtrA_DPMS_TM"/>
    <property type="match status" value="1"/>
</dbReference>
<dbReference type="InterPro" id="IPR029044">
    <property type="entry name" value="Nucleotide-diphossugar_trans"/>
</dbReference>
<feature type="transmembrane region" description="Helical" evidence="8">
    <location>
        <begin position="337"/>
        <end position="354"/>
    </location>
</feature>
<dbReference type="InterPro" id="IPR039528">
    <property type="entry name" value="DPM1-like"/>
</dbReference>
<keyword evidence="12" id="KW-1185">Reference proteome</keyword>
<dbReference type="Gene3D" id="3.90.550.10">
    <property type="entry name" value="Spore Coat Polysaccharide Biosynthesis Protein SpsA, Chain A"/>
    <property type="match status" value="1"/>
</dbReference>
<keyword evidence="3" id="KW-0328">Glycosyltransferase</keyword>
<keyword evidence="4" id="KW-0808">Transferase</keyword>
<keyword evidence="6 8" id="KW-1133">Transmembrane helix</keyword>
<evidence type="ECO:0000256" key="5">
    <source>
        <dbReference type="ARBA" id="ARBA00022692"/>
    </source>
</evidence>
<dbReference type="InterPro" id="IPR001173">
    <property type="entry name" value="Glyco_trans_2-like"/>
</dbReference>
<evidence type="ECO:0000256" key="3">
    <source>
        <dbReference type="ARBA" id="ARBA00022676"/>
    </source>
</evidence>
<protein>
    <submittedName>
        <fullName evidence="11">Glycosyltransferase family 2 protein</fullName>
    </submittedName>
</protein>
<feature type="transmembrane region" description="Helical" evidence="8">
    <location>
        <begin position="304"/>
        <end position="325"/>
    </location>
</feature>
<reference evidence="11 12" key="1">
    <citation type="submission" date="2024-03" db="EMBL/GenBank/DDBJ databases">
        <title>Community enrichment and isolation of bacterial strains for fucoidan degradation.</title>
        <authorList>
            <person name="Sichert A."/>
        </authorList>
    </citation>
    <scope>NUCLEOTIDE SEQUENCE [LARGE SCALE GENOMIC DNA]</scope>
    <source>
        <strain evidence="11 12">AS62</strain>
    </source>
</reference>
<dbReference type="Pfam" id="PF00535">
    <property type="entry name" value="Glycos_transf_2"/>
    <property type="match status" value="1"/>
</dbReference>
<gene>
    <name evidence="11" type="ORF">WNY59_05715</name>
</gene>
<dbReference type="EMBL" id="JBBMQO010000003">
    <property type="protein sequence ID" value="MEM5501079.1"/>
    <property type="molecule type" value="Genomic_DNA"/>
</dbReference>
<dbReference type="CDD" id="cd06442">
    <property type="entry name" value="DPM1_like"/>
    <property type="match status" value="1"/>
</dbReference>
<feature type="domain" description="GtrA/DPMS transmembrane" evidence="10">
    <location>
        <begin position="244"/>
        <end position="360"/>
    </location>
</feature>
<name>A0ABU9T4L8_9HYPH</name>
<evidence type="ECO:0000259" key="10">
    <source>
        <dbReference type="Pfam" id="PF04138"/>
    </source>
</evidence>
<evidence type="ECO:0000259" key="9">
    <source>
        <dbReference type="Pfam" id="PF00535"/>
    </source>
</evidence>
<evidence type="ECO:0000313" key="12">
    <source>
        <dbReference type="Proteomes" id="UP001477870"/>
    </source>
</evidence>
<keyword evidence="7 8" id="KW-0472">Membrane</keyword>
<proteinExistence type="inferred from homology"/>
<dbReference type="Proteomes" id="UP001477870">
    <property type="component" value="Unassembled WGS sequence"/>
</dbReference>